<gene>
    <name evidence="3" type="ORF">U0070_002925</name>
</gene>
<feature type="compositionally biased region" description="Low complexity" evidence="1">
    <location>
        <begin position="149"/>
        <end position="164"/>
    </location>
</feature>
<organism evidence="3 4">
    <name type="scientific">Myodes glareolus</name>
    <name type="common">Bank vole</name>
    <name type="synonym">Clethrionomys glareolus</name>
    <dbReference type="NCBI Taxonomy" id="447135"/>
    <lineage>
        <taxon>Eukaryota</taxon>
        <taxon>Metazoa</taxon>
        <taxon>Chordata</taxon>
        <taxon>Craniata</taxon>
        <taxon>Vertebrata</taxon>
        <taxon>Euteleostomi</taxon>
        <taxon>Mammalia</taxon>
        <taxon>Eutheria</taxon>
        <taxon>Euarchontoglires</taxon>
        <taxon>Glires</taxon>
        <taxon>Rodentia</taxon>
        <taxon>Myomorpha</taxon>
        <taxon>Muroidea</taxon>
        <taxon>Cricetidae</taxon>
        <taxon>Arvicolinae</taxon>
        <taxon>Myodes</taxon>
    </lineage>
</organism>
<evidence type="ECO:0000259" key="2">
    <source>
        <dbReference type="Pfam" id="PF04707"/>
    </source>
</evidence>
<feature type="compositionally biased region" description="Basic and acidic residues" evidence="1">
    <location>
        <begin position="11"/>
        <end position="28"/>
    </location>
</feature>
<reference evidence="3 4" key="1">
    <citation type="journal article" date="2023" name="bioRxiv">
        <title>Conserved and derived expression patterns and positive selection on dental genes reveal complex evolutionary context of ever-growing rodent molars.</title>
        <authorList>
            <person name="Calamari Z.T."/>
            <person name="Song A."/>
            <person name="Cohen E."/>
            <person name="Akter M."/>
            <person name="Roy R.D."/>
            <person name="Hallikas O."/>
            <person name="Christensen M.M."/>
            <person name="Li P."/>
            <person name="Marangoni P."/>
            <person name="Jernvall J."/>
            <person name="Klein O.D."/>
        </authorList>
    </citation>
    <scope>NUCLEOTIDE SEQUENCE [LARGE SCALE GENOMIC DNA]</scope>
    <source>
        <strain evidence="3">V071</strain>
    </source>
</reference>
<dbReference type="InterPro" id="IPR006797">
    <property type="entry name" value="PRELI/MSF1_dom"/>
</dbReference>
<evidence type="ECO:0000256" key="1">
    <source>
        <dbReference type="SAM" id="MobiDB-lite"/>
    </source>
</evidence>
<feature type="non-terminal residue" evidence="3">
    <location>
        <position position="1"/>
    </location>
</feature>
<feature type="non-terminal residue" evidence="3">
    <location>
        <position position="433"/>
    </location>
</feature>
<proteinExistence type="predicted"/>
<feature type="compositionally biased region" description="Polar residues" evidence="1">
    <location>
        <begin position="213"/>
        <end position="225"/>
    </location>
</feature>
<evidence type="ECO:0000313" key="4">
    <source>
        <dbReference type="Proteomes" id="UP001488838"/>
    </source>
</evidence>
<dbReference type="EMBL" id="JBBHLL010000770">
    <property type="protein sequence ID" value="KAK7797812.1"/>
    <property type="molecule type" value="Genomic_DNA"/>
</dbReference>
<accession>A0AAW0H5H1</accession>
<feature type="region of interest" description="Disordered" evidence="1">
    <location>
        <begin position="1"/>
        <end position="41"/>
    </location>
</feature>
<evidence type="ECO:0000313" key="3">
    <source>
        <dbReference type="EMBL" id="KAK7797812.1"/>
    </source>
</evidence>
<feature type="region of interest" description="Disordered" evidence="1">
    <location>
        <begin position="193"/>
        <end position="231"/>
    </location>
</feature>
<feature type="domain" description="PRELI/MSF1" evidence="2">
    <location>
        <begin position="286"/>
        <end position="352"/>
    </location>
</feature>
<feature type="compositionally biased region" description="Polar residues" evidence="1">
    <location>
        <begin position="165"/>
        <end position="174"/>
    </location>
</feature>
<dbReference type="AlphaFoldDB" id="A0AAW0H5H1"/>
<name>A0AAW0H5H1_MYOGA</name>
<dbReference type="Pfam" id="PF04707">
    <property type="entry name" value="PRELI"/>
    <property type="match status" value="1"/>
</dbReference>
<feature type="compositionally biased region" description="Polar residues" evidence="1">
    <location>
        <begin position="193"/>
        <end position="202"/>
    </location>
</feature>
<comment type="caution">
    <text evidence="3">The sequence shown here is derived from an EMBL/GenBank/DDBJ whole genome shotgun (WGS) entry which is preliminary data.</text>
</comment>
<sequence>SPLPINGNGTKENKEPNVDDTPDPKVLRPDFSSLSGREKGSCGPPAFLTRFRLLLRDPLRGSRRGRRLGLLLHCLSLRLLLTLPSLREAAAHSTVLRVSLVDPTCSDNSQRVAEAQDDRATRPAAPRTPPRRAAQSPTTFSTPARPNTLLLFPPLGLLDDQPQPISGQQPLSQSKPRKPLYTYELRQKDLFTNPSLAPTSANRDGLAAGVHSQRAQPPVRSSNKSEGGHESIPTLRIKNAISVKIMTEKKDELTGLIYRKMITICQNFVPEILRKEHGYTEPLPRKDTVYVHEESVFWESVDNPNWTDFLQRGRISITGAQFLNYILETFESTFLCQGAQERIRIMEMLLTRARSTTLGGGSVSLTQVNSGTPREKLLHAKGIQPHKLLLASQGRLPAITLSPVYLYRASHKPEKWGPANVIENLYDLHKDFL</sequence>
<dbReference type="Proteomes" id="UP001488838">
    <property type="component" value="Unassembled WGS sequence"/>
</dbReference>
<protein>
    <recommendedName>
        <fullName evidence="2">PRELI/MSF1 domain-containing protein</fullName>
    </recommendedName>
</protein>
<feature type="region of interest" description="Disordered" evidence="1">
    <location>
        <begin position="108"/>
        <end position="178"/>
    </location>
</feature>
<keyword evidence="4" id="KW-1185">Reference proteome</keyword>